<comment type="caution">
    <text evidence="2">The sequence shown here is derived from an EMBL/GenBank/DDBJ whole genome shotgun (WGS) entry which is preliminary data.</text>
</comment>
<name>A0A9X2DWL3_9BACI</name>
<evidence type="ECO:0000313" key="3">
    <source>
        <dbReference type="Proteomes" id="UP001139179"/>
    </source>
</evidence>
<evidence type="ECO:0008006" key="4">
    <source>
        <dbReference type="Google" id="ProtNLM"/>
    </source>
</evidence>
<dbReference type="AlphaFoldDB" id="A0A9X2DWL3"/>
<organism evidence="2 3">
    <name type="scientific">Halalkalibacter oceani</name>
    <dbReference type="NCBI Taxonomy" id="1653776"/>
    <lineage>
        <taxon>Bacteria</taxon>
        <taxon>Bacillati</taxon>
        <taxon>Bacillota</taxon>
        <taxon>Bacilli</taxon>
        <taxon>Bacillales</taxon>
        <taxon>Bacillaceae</taxon>
        <taxon>Halalkalibacter</taxon>
    </lineage>
</organism>
<dbReference type="Proteomes" id="UP001139179">
    <property type="component" value="Unassembled WGS sequence"/>
</dbReference>
<gene>
    <name evidence="2" type="ORF">M3202_22220</name>
</gene>
<keyword evidence="3" id="KW-1185">Reference proteome</keyword>
<feature type="non-terminal residue" evidence="2">
    <location>
        <position position="66"/>
    </location>
</feature>
<protein>
    <recommendedName>
        <fullName evidence="4">GLUG domain-containing protein</fullName>
    </recommendedName>
</protein>
<accession>A0A9X2DWL3</accession>
<evidence type="ECO:0000256" key="1">
    <source>
        <dbReference type="SAM" id="MobiDB-lite"/>
    </source>
</evidence>
<dbReference type="Gene3D" id="2.160.20.110">
    <property type="match status" value="1"/>
</dbReference>
<reference evidence="2" key="1">
    <citation type="submission" date="2022-05" db="EMBL/GenBank/DDBJ databases">
        <title>Comparative Genomics of Spacecraft Associated Microbes.</title>
        <authorList>
            <person name="Tran M.T."/>
            <person name="Wright A."/>
            <person name="Seuylemezian A."/>
            <person name="Eisen J."/>
            <person name="Coil D."/>
        </authorList>
    </citation>
    <scope>NUCLEOTIDE SEQUENCE</scope>
    <source>
        <strain evidence="2">214.1.1</strain>
    </source>
</reference>
<evidence type="ECO:0000313" key="2">
    <source>
        <dbReference type="EMBL" id="MCM3716725.1"/>
    </source>
</evidence>
<proteinExistence type="predicted"/>
<dbReference type="EMBL" id="JAMBOL010000111">
    <property type="protein sequence ID" value="MCM3716725.1"/>
    <property type="molecule type" value="Genomic_DNA"/>
</dbReference>
<sequence length="66" mass="6470">MTGGIAGSWSGAMTESYSSVDVKGGTDTGGIIGEGTAADFKKVYATGEVEGENKVGGLIGEARGAI</sequence>
<feature type="region of interest" description="Disordered" evidence="1">
    <location>
        <begin position="1"/>
        <end position="29"/>
    </location>
</feature>